<reference evidence="1" key="1">
    <citation type="journal article" date="2014" name="Front. Microbiol.">
        <title>High frequency of phylogenetically diverse reductive dehalogenase-homologous genes in deep subseafloor sedimentary metagenomes.</title>
        <authorList>
            <person name="Kawai M."/>
            <person name="Futagami T."/>
            <person name="Toyoda A."/>
            <person name="Takaki Y."/>
            <person name="Nishi S."/>
            <person name="Hori S."/>
            <person name="Arai W."/>
            <person name="Tsubouchi T."/>
            <person name="Morono Y."/>
            <person name="Uchiyama I."/>
            <person name="Ito T."/>
            <person name="Fujiyama A."/>
            <person name="Inagaki F."/>
            <person name="Takami H."/>
        </authorList>
    </citation>
    <scope>NUCLEOTIDE SEQUENCE</scope>
    <source>
        <strain evidence="1">Expedition CK06-06</strain>
    </source>
</reference>
<feature type="non-terminal residue" evidence="1">
    <location>
        <position position="74"/>
    </location>
</feature>
<gene>
    <name evidence="1" type="ORF">S01H4_37660</name>
</gene>
<comment type="caution">
    <text evidence="1">The sequence shown here is derived from an EMBL/GenBank/DDBJ whole genome shotgun (WGS) entry which is preliminary data.</text>
</comment>
<sequence>MATKSAIEWTESTWNPVTGCTKISAGCLNCYAKRMAKRLQAMGQRRYRNGFKVTLHPEALYEPYRWKKPRTVFV</sequence>
<dbReference type="AlphaFoldDB" id="X1C1K4"/>
<organism evidence="1">
    <name type="scientific">marine sediment metagenome</name>
    <dbReference type="NCBI Taxonomy" id="412755"/>
    <lineage>
        <taxon>unclassified sequences</taxon>
        <taxon>metagenomes</taxon>
        <taxon>ecological metagenomes</taxon>
    </lineage>
</organism>
<dbReference type="Pfam" id="PF07505">
    <property type="entry name" value="DUF5131"/>
    <property type="match status" value="1"/>
</dbReference>
<accession>X1C1K4</accession>
<protein>
    <recommendedName>
        <fullName evidence="2">Phage protein Gp37/Gp68</fullName>
    </recommendedName>
</protein>
<evidence type="ECO:0000313" key="1">
    <source>
        <dbReference type="EMBL" id="GAH01951.1"/>
    </source>
</evidence>
<proteinExistence type="predicted"/>
<evidence type="ECO:0008006" key="2">
    <source>
        <dbReference type="Google" id="ProtNLM"/>
    </source>
</evidence>
<dbReference type="InterPro" id="IPR011101">
    <property type="entry name" value="DUF5131"/>
</dbReference>
<name>X1C1K4_9ZZZZ</name>
<dbReference type="EMBL" id="BART01020251">
    <property type="protein sequence ID" value="GAH01951.1"/>
    <property type="molecule type" value="Genomic_DNA"/>
</dbReference>